<protein>
    <recommendedName>
        <fullName evidence="2">non-specific serine/threonine protein kinase</fullName>
        <ecNumber evidence="2">2.7.11.1</ecNumber>
    </recommendedName>
</protein>
<gene>
    <name evidence="12" type="ORF">X943_004093</name>
</gene>
<dbReference type="Proteomes" id="UP001195914">
    <property type="component" value="Unassembled WGS sequence"/>
</dbReference>
<proteinExistence type="inferred from homology"/>
<dbReference type="NCBIfam" id="TIGR03724">
    <property type="entry name" value="arch_bud32"/>
    <property type="match status" value="1"/>
</dbReference>
<reference evidence="12" key="1">
    <citation type="journal article" date="2014" name="Nucleic Acids Res.">
        <title>The evolutionary dynamics of variant antigen genes in Babesia reveal a history of genomic innovation underlying host-parasite interaction.</title>
        <authorList>
            <person name="Jackson A.P."/>
            <person name="Otto T.D."/>
            <person name="Darby A."/>
            <person name="Ramaprasad A."/>
            <person name="Xia D."/>
            <person name="Echaide I.E."/>
            <person name="Farber M."/>
            <person name="Gahlot S."/>
            <person name="Gamble J."/>
            <person name="Gupta D."/>
            <person name="Gupta Y."/>
            <person name="Jackson L."/>
            <person name="Malandrin L."/>
            <person name="Malas T.B."/>
            <person name="Moussa E."/>
            <person name="Nair M."/>
            <person name="Reid A.J."/>
            <person name="Sanders M."/>
            <person name="Sharma J."/>
            <person name="Tracey A."/>
            <person name="Quail M.A."/>
            <person name="Weir W."/>
            <person name="Wastling J.M."/>
            <person name="Hall N."/>
            <person name="Willadsen P."/>
            <person name="Lingelbach K."/>
            <person name="Shiels B."/>
            <person name="Tait A."/>
            <person name="Berriman M."/>
            <person name="Allred D.R."/>
            <person name="Pain A."/>
        </authorList>
    </citation>
    <scope>NUCLEOTIDE SEQUENCE</scope>
    <source>
        <strain evidence="12">1802A</strain>
    </source>
</reference>
<keyword evidence="13" id="KW-1185">Reference proteome</keyword>
<dbReference type="GO" id="GO:0000408">
    <property type="term" value="C:EKC/KEOPS complex"/>
    <property type="evidence" value="ECO:0007669"/>
    <property type="project" value="TreeGrafter"/>
</dbReference>
<keyword evidence="5" id="KW-0819">tRNA processing</keyword>
<name>A0AAD9G848_BABDI</name>
<dbReference type="FunFam" id="3.30.200.20:FF:000201">
    <property type="entry name" value="TP53-regulating kinase isoform X1"/>
    <property type="match status" value="1"/>
</dbReference>
<dbReference type="Gene3D" id="3.30.200.20">
    <property type="entry name" value="Phosphorylase Kinase, domain 1"/>
    <property type="match status" value="1"/>
</dbReference>
<dbReference type="InterPro" id="IPR022495">
    <property type="entry name" value="Bud32"/>
</dbReference>
<comment type="catalytic activity">
    <reaction evidence="10">
        <text>L-seryl-[protein] + ATP = O-phospho-L-seryl-[protein] + ADP + H(+)</text>
        <dbReference type="Rhea" id="RHEA:17989"/>
        <dbReference type="Rhea" id="RHEA-COMP:9863"/>
        <dbReference type="Rhea" id="RHEA-COMP:11604"/>
        <dbReference type="ChEBI" id="CHEBI:15378"/>
        <dbReference type="ChEBI" id="CHEBI:29999"/>
        <dbReference type="ChEBI" id="CHEBI:30616"/>
        <dbReference type="ChEBI" id="CHEBI:83421"/>
        <dbReference type="ChEBI" id="CHEBI:456216"/>
        <dbReference type="EC" id="2.7.11.1"/>
    </reaction>
</comment>
<evidence type="ECO:0000313" key="12">
    <source>
        <dbReference type="EMBL" id="KAK1933541.1"/>
    </source>
</evidence>
<evidence type="ECO:0000256" key="8">
    <source>
        <dbReference type="ARBA" id="ARBA00022840"/>
    </source>
</evidence>
<evidence type="ECO:0000256" key="7">
    <source>
        <dbReference type="ARBA" id="ARBA00022777"/>
    </source>
</evidence>
<comment type="catalytic activity">
    <reaction evidence="9">
        <text>L-threonyl-[protein] + ATP = O-phospho-L-threonyl-[protein] + ADP + H(+)</text>
        <dbReference type="Rhea" id="RHEA:46608"/>
        <dbReference type="Rhea" id="RHEA-COMP:11060"/>
        <dbReference type="Rhea" id="RHEA-COMP:11605"/>
        <dbReference type="ChEBI" id="CHEBI:15378"/>
        <dbReference type="ChEBI" id="CHEBI:30013"/>
        <dbReference type="ChEBI" id="CHEBI:30616"/>
        <dbReference type="ChEBI" id="CHEBI:61977"/>
        <dbReference type="ChEBI" id="CHEBI:456216"/>
        <dbReference type="EC" id="2.7.11.1"/>
    </reaction>
</comment>
<evidence type="ECO:0000256" key="9">
    <source>
        <dbReference type="ARBA" id="ARBA00047899"/>
    </source>
</evidence>
<reference evidence="12" key="2">
    <citation type="submission" date="2021-05" db="EMBL/GenBank/DDBJ databases">
        <authorList>
            <person name="Pain A."/>
        </authorList>
    </citation>
    <scope>NUCLEOTIDE SEQUENCE</scope>
    <source>
        <strain evidence="12">1802A</strain>
    </source>
</reference>
<evidence type="ECO:0000256" key="10">
    <source>
        <dbReference type="ARBA" id="ARBA00048679"/>
    </source>
</evidence>
<keyword evidence="4" id="KW-0808">Transferase</keyword>
<dbReference type="EC" id="2.7.11.1" evidence="2"/>
<dbReference type="GO" id="GO:0070525">
    <property type="term" value="P:tRNA threonylcarbamoyladenosine metabolic process"/>
    <property type="evidence" value="ECO:0007669"/>
    <property type="project" value="TreeGrafter"/>
</dbReference>
<keyword evidence="3" id="KW-0723">Serine/threonine-protein kinase</keyword>
<dbReference type="PROSITE" id="PS50011">
    <property type="entry name" value="PROTEIN_KINASE_DOM"/>
    <property type="match status" value="1"/>
</dbReference>
<evidence type="ECO:0000259" key="11">
    <source>
        <dbReference type="PROSITE" id="PS50011"/>
    </source>
</evidence>
<evidence type="ECO:0000256" key="3">
    <source>
        <dbReference type="ARBA" id="ARBA00022527"/>
    </source>
</evidence>
<organism evidence="12 13">
    <name type="scientific">Babesia divergens</name>
    <dbReference type="NCBI Taxonomy" id="32595"/>
    <lineage>
        <taxon>Eukaryota</taxon>
        <taxon>Sar</taxon>
        <taxon>Alveolata</taxon>
        <taxon>Apicomplexa</taxon>
        <taxon>Aconoidasida</taxon>
        <taxon>Piroplasmida</taxon>
        <taxon>Babesiidae</taxon>
        <taxon>Babesia</taxon>
    </lineage>
</organism>
<keyword evidence="8" id="KW-0067">ATP-binding</keyword>
<comment type="caution">
    <text evidence="12">The sequence shown here is derived from an EMBL/GenBank/DDBJ whole genome shotgun (WGS) entry which is preliminary data.</text>
</comment>
<dbReference type="EMBL" id="JAHBMH010000073">
    <property type="protein sequence ID" value="KAK1933541.1"/>
    <property type="molecule type" value="Genomic_DNA"/>
</dbReference>
<dbReference type="Gene3D" id="1.10.510.10">
    <property type="entry name" value="Transferase(Phosphotransferase) domain 1"/>
    <property type="match status" value="1"/>
</dbReference>
<dbReference type="GO" id="GO:0005829">
    <property type="term" value="C:cytosol"/>
    <property type="evidence" value="ECO:0007669"/>
    <property type="project" value="TreeGrafter"/>
</dbReference>
<evidence type="ECO:0000256" key="4">
    <source>
        <dbReference type="ARBA" id="ARBA00022679"/>
    </source>
</evidence>
<sequence length="221" mass="24517">MESTGRNTIIAQGAEAQVTHICYLGQDAVLKTRMQKKYRHPDLDEALTSKRIIAECRAVAKLRKSGIYVPLIYLADIKNRHIVYEFIKGETVHSTLAHSKGANNASVLMKVGTIVAKMHDVNIVHGDLTTHNMLRTDGGDICLIDFGLSFVSTLAEVCSYIYRHMRTQDKAVDLYVLERCCTTSEFDAVTAAYKAQSKNAAATLAKLAEVRMRGRKRDLAG</sequence>
<dbReference type="InterPro" id="IPR011009">
    <property type="entry name" value="Kinase-like_dom_sf"/>
</dbReference>
<dbReference type="GO" id="GO:0004674">
    <property type="term" value="F:protein serine/threonine kinase activity"/>
    <property type="evidence" value="ECO:0007669"/>
    <property type="project" value="UniProtKB-KW"/>
</dbReference>
<evidence type="ECO:0000256" key="5">
    <source>
        <dbReference type="ARBA" id="ARBA00022694"/>
    </source>
</evidence>
<dbReference type="GO" id="GO:0005634">
    <property type="term" value="C:nucleus"/>
    <property type="evidence" value="ECO:0007669"/>
    <property type="project" value="TreeGrafter"/>
</dbReference>
<evidence type="ECO:0000256" key="1">
    <source>
        <dbReference type="ARBA" id="ARBA00010630"/>
    </source>
</evidence>
<accession>A0AAD9G848</accession>
<keyword evidence="6" id="KW-0547">Nucleotide-binding</keyword>
<dbReference type="InterPro" id="IPR000719">
    <property type="entry name" value="Prot_kinase_dom"/>
</dbReference>
<keyword evidence="7" id="KW-0418">Kinase</keyword>
<dbReference type="AlphaFoldDB" id="A0AAD9G848"/>
<dbReference type="SUPFAM" id="SSF56112">
    <property type="entry name" value="Protein kinase-like (PK-like)"/>
    <property type="match status" value="1"/>
</dbReference>
<evidence type="ECO:0000256" key="6">
    <source>
        <dbReference type="ARBA" id="ARBA00022741"/>
    </source>
</evidence>
<dbReference type="PANTHER" id="PTHR12209:SF0">
    <property type="entry name" value="EKC_KEOPS COMPLEX SUBUNIT TP53RK"/>
    <property type="match status" value="1"/>
</dbReference>
<dbReference type="PANTHER" id="PTHR12209">
    <property type="entry name" value="NON-SPECIFIC SERINE/THREONINE PROTEIN KINASE"/>
    <property type="match status" value="1"/>
</dbReference>
<dbReference type="GO" id="GO:0005524">
    <property type="term" value="F:ATP binding"/>
    <property type="evidence" value="ECO:0007669"/>
    <property type="project" value="UniProtKB-KW"/>
</dbReference>
<evidence type="ECO:0000313" key="13">
    <source>
        <dbReference type="Proteomes" id="UP001195914"/>
    </source>
</evidence>
<dbReference type="GO" id="GO:0008033">
    <property type="term" value="P:tRNA processing"/>
    <property type="evidence" value="ECO:0007669"/>
    <property type="project" value="UniProtKB-KW"/>
</dbReference>
<dbReference type="Pfam" id="PF01163">
    <property type="entry name" value="RIO1"/>
    <property type="match status" value="1"/>
</dbReference>
<evidence type="ECO:0000256" key="2">
    <source>
        <dbReference type="ARBA" id="ARBA00012513"/>
    </source>
</evidence>
<feature type="domain" description="Protein kinase" evidence="11">
    <location>
        <begin position="4"/>
        <end position="221"/>
    </location>
</feature>
<dbReference type="InterPro" id="IPR018934">
    <property type="entry name" value="RIO_dom"/>
</dbReference>
<comment type="similarity">
    <text evidence="1">Belongs to the protein kinase superfamily. BUD32 family.</text>
</comment>